<gene>
    <name evidence="1" type="ORF">PR048_015549</name>
</gene>
<sequence length="174" mass="20358">MKKLRLYTNELGPDCKCQRHLCFEIIPQEDAFMCLHDISKKMHAISKTGMMLKYRRGKYDHKCCSISEEVTESVVSHICSLKGRQNHCSRKNSKRVYLPDMLNINRMYEMYKEKKLPPVSYEYYRNICNMIFNIAFGYPCSDTCTSCDKYQTDVTALQHTLSGPSLPDKEKNKI</sequence>
<comment type="caution">
    <text evidence="1">The sequence shown here is derived from an EMBL/GenBank/DDBJ whole genome shotgun (WGS) entry which is preliminary data.</text>
</comment>
<dbReference type="PANTHER" id="PTHR10773:SF19">
    <property type="match status" value="1"/>
</dbReference>
<dbReference type="EMBL" id="JARBHB010000005">
    <property type="protein sequence ID" value="KAJ8883695.1"/>
    <property type="molecule type" value="Genomic_DNA"/>
</dbReference>
<dbReference type="PANTHER" id="PTHR10773">
    <property type="entry name" value="DNA-DIRECTED RNA POLYMERASES I, II, AND III SUBUNIT RPABC2"/>
    <property type="match status" value="1"/>
</dbReference>
<dbReference type="Proteomes" id="UP001159363">
    <property type="component" value="Chromosome 4"/>
</dbReference>
<name>A0ABQ9HH87_9NEOP</name>
<protein>
    <submittedName>
        <fullName evidence="1">Uncharacterized protein</fullName>
    </submittedName>
</protein>
<accession>A0ABQ9HH87</accession>
<organism evidence="1 2">
    <name type="scientific">Dryococelus australis</name>
    <dbReference type="NCBI Taxonomy" id="614101"/>
    <lineage>
        <taxon>Eukaryota</taxon>
        <taxon>Metazoa</taxon>
        <taxon>Ecdysozoa</taxon>
        <taxon>Arthropoda</taxon>
        <taxon>Hexapoda</taxon>
        <taxon>Insecta</taxon>
        <taxon>Pterygota</taxon>
        <taxon>Neoptera</taxon>
        <taxon>Polyneoptera</taxon>
        <taxon>Phasmatodea</taxon>
        <taxon>Verophasmatodea</taxon>
        <taxon>Anareolatae</taxon>
        <taxon>Phasmatidae</taxon>
        <taxon>Eurycanthinae</taxon>
        <taxon>Dryococelus</taxon>
    </lineage>
</organism>
<proteinExistence type="predicted"/>
<keyword evidence="2" id="KW-1185">Reference proteome</keyword>
<evidence type="ECO:0000313" key="2">
    <source>
        <dbReference type="Proteomes" id="UP001159363"/>
    </source>
</evidence>
<evidence type="ECO:0000313" key="1">
    <source>
        <dbReference type="EMBL" id="KAJ8883695.1"/>
    </source>
</evidence>
<reference evidence="1 2" key="1">
    <citation type="submission" date="2023-02" db="EMBL/GenBank/DDBJ databases">
        <title>LHISI_Scaffold_Assembly.</title>
        <authorList>
            <person name="Stuart O.P."/>
            <person name="Cleave R."/>
            <person name="Magrath M.J.L."/>
            <person name="Mikheyev A.S."/>
        </authorList>
    </citation>
    <scope>NUCLEOTIDE SEQUENCE [LARGE SCALE GENOMIC DNA]</scope>
    <source>
        <strain evidence="1">Daus_M_001</strain>
        <tissue evidence="1">Leg muscle</tissue>
    </source>
</reference>